<keyword evidence="3" id="KW-1185">Reference proteome</keyword>
<evidence type="ECO:0000313" key="3">
    <source>
        <dbReference type="Proteomes" id="UP000732105"/>
    </source>
</evidence>
<evidence type="ECO:0000313" key="2">
    <source>
        <dbReference type="EMBL" id="NOU58191.1"/>
    </source>
</evidence>
<feature type="domain" description="N-acetyltransferase" evidence="1">
    <location>
        <begin position="41"/>
        <end position="104"/>
    </location>
</feature>
<dbReference type="EMBL" id="RZNH01000001">
    <property type="protein sequence ID" value="NOU58191.1"/>
    <property type="molecule type" value="Genomic_DNA"/>
</dbReference>
<evidence type="ECO:0000259" key="1">
    <source>
        <dbReference type="Pfam" id="PF00583"/>
    </source>
</evidence>
<dbReference type="Gene3D" id="3.40.630.30">
    <property type="match status" value="1"/>
</dbReference>
<name>A0ABX1WQ71_9BACT</name>
<dbReference type="SUPFAM" id="SSF55729">
    <property type="entry name" value="Acyl-CoA N-acyltransferases (Nat)"/>
    <property type="match status" value="1"/>
</dbReference>
<accession>A0ABX1WQ71</accession>
<dbReference type="InterPro" id="IPR000182">
    <property type="entry name" value="GNAT_dom"/>
</dbReference>
<dbReference type="InterPro" id="IPR016181">
    <property type="entry name" value="Acyl_CoA_acyltransferase"/>
</dbReference>
<proteinExistence type="predicted"/>
<protein>
    <submittedName>
        <fullName evidence="2">N-acetyltransferase</fullName>
    </submittedName>
</protein>
<sequence length="198" mass="22379">MSVIVADLRHIDYASEICEMIESAAKIRGTGIAKRNPLYIVQKIQEGKAVIAFDDLKVIGFCYVETWEHGKYVANSGLIVDPEYRAVGLAKLIKAEAFKLSRKRYPQAKIFGLTTSLPVMKINSDLGYRPVTFSELTTDESFWKGCSSCINYDILQRTDRKMCLCTGMLFDPNKNGTNNLSETIKQFNQSKEKNDDKQ</sequence>
<reference evidence="2 3" key="1">
    <citation type="submission" date="2018-12" db="EMBL/GenBank/DDBJ databases">
        <title>Marinifilum JC070 sp. nov., a marine bacterium isolated from Yongle Blue Hole in the South China Sea.</title>
        <authorList>
            <person name="Fu T."/>
        </authorList>
    </citation>
    <scope>NUCLEOTIDE SEQUENCE [LARGE SCALE GENOMIC DNA]</scope>
    <source>
        <strain evidence="2 3">JC070</strain>
    </source>
</reference>
<comment type="caution">
    <text evidence="2">The sequence shown here is derived from an EMBL/GenBank/DDBJ whole genome shotgun (WGS) entry which is preliminary data.</text>
</comment>
<gene>
    <name evidence="2" type="ORF">ELS83_00080</name>
</gene>
<dbReference type="CDD" id="cd04301">
    <property type="entry name" value="NAT_SF"/>
    <property type="match status" value="1"/>
</dbReference>
<dbReference type="Pfam" id="PF00583">
    <property type="entry name" value="Acetyltransf_1"/>
    <property type="match status" value="1"/>
</dbReference>
<organism evidence="2 3">
    <name type="scientific">Marinifilum caeruleilacunae</name>
    <dbReference type="NCBI Taxonomy" id="2499076"/>
    <lineage>
        <taxon>Bacteria</taxon>
        <taxon>Pseudomonadati</taxon>
        <taxon>Bacteroidota</taxon>
        <taxon>Bacteroidia</taxon>
        <taxon>Marinilabiliales</taxon>
        <taxon>Marinifilaceae</taxon>
    </lineage>
</organism>
<dbReference type="Proteomes" id="UP000732105">
    <property type="component" value="Unassembled WGS sequence"/>
</dbReference>